<protein>
    <recommendedName>
        <fullName evidence="1">ATP-grasp domain-containing protein</fullName>
    </recommendedName>
</protein>
<dbReference type="InterPro" id="IPR025643">
    <property type="entry name" value="R2K_3"/>
</dbReference>
<feature type="domain" description="ATP-grasp" evidence="1">
    <location>
        <begin position="141"/>
        <end position="289"/>
    </location>
</feature>
<dbReference type="Pfam" id="PF14243">
    <property type="entry name" value="R2K_3"/>
    <property type="match status" value="1"/>
</dbReference>
<organism evidence="2 3">
    <name type="scientific">Rhizocola hellebori</name>
    <dbReference type="NCBI Taxonomy" id="1392758"/>
    <lineage>
        <taxon>Bacteria</taxon>
        <taxon>Bacillati</taxon>
        <taxon>Actinomycetota</taxon>
        <taxon>Actinomycetes</taxon>
        <taxon>Micromonosporales</taxon>
        <taxon>Micromonosporaceae</taxon>
        <taxon>Rhizocola</taxon>
    </lineage>
</organism>
<dbReference type="RefSeq" id="WP_239123656.1">
    <property type="nucleotide sequence ID" value="NZ_BONY01000011.1"/>
</dbReference>
<comment type="caution">
    <text evidence="2">The sequence shown here is derived from an EMBL/GenBank/DDBJ whole genome shotgun (WGS) entry which is preliminary data.</text>
</comment>
<evidence type="ECO:0000313" key="3">
    <source>
        <dbReference type="Proteomes" id="UP000612899"/>
    </source>
</evidence>
<accession>A0A8J3Q6F6</accession>
<evidence type="ECO:0000259" key="1">
    <source>
        <dbReference type="Pfam" id="PF14243"/>
    </source>
</evidence>
<gene>
    <name evidence="2" type="ORF">Rhe02_22000</name>
</gene>
<keyword evidence="3" id="KW-1185">Reference proteome</keyword>
<name>A0A8J3Q6F6_9ACTN</name>
<dbReference type="AlphaFoldDB" id="A0A8J3Q6F6"/>
<dbReference type="EMBL" id="BONY01000011">
    <property type="protein sequence ID" value="GIH04133.1"/>
    <property type="molecule type" value="Genomic_DNA"/>
</dbReference>
<sequence length="373" mass="40274">MADPLLMLFCADPLSPARVDEHFAGQAAAVREMGGQVALIDHDALLRGEAGAAVRRVPRDSGPWWYRGWMIPGPAYADLAQALHGRGATLRVAPRRYRLAHELPGWYPTFHEVTPESDWTAWTPGEVPSPEFVAPMAGTVGPGPAVVKDYVKSRKHEWHEACFIPDTTDLVHATAVVARMVELQQESLAGGIVLRRFESYRQHDGRTAEARVWWVDGAAAMVTAHPDTPATIVEPDLTFIAPLVAALSCPFVTTDLAQRDDGVWRVVEVGDGQVSDIPPNTDMTPLFTMLAAPSTIDLPPRCPNCDAVGVPLLYGLPTPEAHAAAEGGELLLAGCLVAEDAPLWRCGHGHEWPGGEAQHSAHIGAILMDYEPA</sequence>
<proteinExistence type="predicted"/>
<evidence type="ECO:0000313" key="2">
    <source>
        <dbReference type="EMBL" id="GIH04133.1"/>
    </source>
</evidence>
<dbReference type="Proteomes" id="UP000612899">
    <property type="component" value="Unassembled WGS sequence"/>
</dbReference>
<reference evidence="2" key="1">
    <citation type="submission" date="2021-01" db="EMBL/GenBank/DDBJ databases">
        <title>Whole genome shotgun sequence of Rhizocola hellebori NBRC 109834.</title>
        <authorList>
            <person name="Komaki H."/>
            <person name="Tamura T."/>
        </authorList>
    </citation>
    <scope>NUCLEOTIDE SEQUENCE</scope>
    <source>
        <strain evidence="2">NBRC 109834</strain>
    </source>
</reference>